<organism evidence="1 2">
    <name type="scientific">Ambrosia artemisiifolia</name>
    <name type="common">Common ragweed</name>
    <dbReference type="NCBI Taxonomy" id="4212"/>
    <lineage>
        <taxon>Eukaryota</taxon>
        <taxon>Viridiplantae</taxon>
        <taxon>Streptophyta</taxon>
        <taxon>Embryophyta</taxon>
        <taxon>Tracheophyta</taxon>
        <taxon>Spermatophyta</taxon>
        <taxon>Magnoliopsida</taxon>
        <taxon>eudicotyledons</taxon>
        <taxon>Gunneridae</taxon>
        <taxon>Pentapetalae</taxon>
        <taxon>asterids</taxon>
        <taxon>campanulids</taxon>
        <taxon>Asterales</taxon>
        <taxon>Asteraceae</taxon>
        <taxon>Asteroideae</taxon>
        <taxon>Heliantheae alliance</taxon>
        <taxon>Heliantheae</taxon>
        <taxon>Ambrosia</taxon>
    </lineage>
</organism>
<proteinExistence type="predicted"/>
<dbReference type="Proteomes" id="UP001206925">
    <property type="component" value="Unassembled WGS sequence"/>
</dbReference>
<feature type="non-terminal residue" evidence="1">
    <location>
        <position position="120"/>
    </location>
</feature>
<evidence type="ECO:0000313" key="2">
    <source>
        <dbReference type="Proteomes" id="UP001206925"/>
    </source>
</evidence>
<name>A0AAD5DCQ9_AMBAR</name>
<gene>
    <name evidence="1" type="ORF">M8C21_001537</name>
</gene>
<keyword evidence="2" id="KW-1185">Reference proteome</keyword>
<accession>A0AAD5DCQ9</accession>
<comment type="caution">
    <text evidence="1">The sequence shown here is derived from an EMBL/GenBank/DDBJ whole genome shotgun (WGS) entry which is preliminary data.</text>
</comment>
<dbReference type="AlphaFoldDB" id="A0AAD5DCQ9"/>
<protein>
    <submittedName>
        <fullName evidence="1">Uncharacterized protein</fullName>
    </submittedName>
</protein>
<evidence type="ECO:0000313" key="1">
    <source>
        <dbReference type="EMBL" id="KAI7756321.1"/>
    </source>
</evidence>
<reference evidence="1" key="1">
    <citation type="submission" date="2022-06" db="EMBL/GenBank/DDBJ databases">
        <title>Uncovering the hologenomic basis of an extraordinary plant invasion.</title>
        <authorList>
            <person name="Bieker V.C."/>
            <person name="Martin M.D."/>
            <person name="Gilbert T."/>
            <person name="Hodgins K."/>
            <person name="Battlay P."/>
            <person name="Petersen B."/>
            <person name="Wilson J."/>
        </authorList>
    </citation>
    <scope>NUCLEOTIDE SEQUENCE</scope>
    <source>
        <strain evidence="1">AA19_3_7</strain>
        <tissue evidence="1">Leaf</tissue>
    </source>
</reference>
<sequence length="120" mass="13755">KETGNVALRLPVKTFSGDYFSFGFCYPSHLHQGFRDSLVPFSDLTAHWWHFLISEERSTLVSLLSLDLMNAVNLSLKALKLYMGLIKILVERLPWRAHAYLVTNIPWSLLTDVVSFCLII</sequence>
<dbReference type="EMBL" id="JAMZMK010000455">
    <property type="protein sequence ID" value="KAI7756321.1"/>
    <property type="molecule type" value="Genomic_DNA"/>
</dbReference>